<dbReference type="EMBL" id="AOMF01000015">
    <property type="protein sequence ID" value="EMA56841.1"/>
    <property type="molecule type" value="Genomic_DNA"/>
</dbReference>
<dbReference type="STRING" id="1227457.C451_00515"/>
<keyword evidence="3" id="KW-1185">Reference proteome</keyword>
<dbReference type="AlphaFoldDB" id="M0NG55"/>
<accession>M0NG55</accession>
<sequence length="733" mass="81667">MTEAALDANEDADAINEILLDRPIASLYDMAYLYGKLHALNTAKQYDVPIDDRYIGRMTHESRTDYYDQEVGLFSVLVDLTGDTPTFGEAGELDDISSDDTSPFVAESLDREKMLRVGFSRQDSRAAGHNMSLSHDVTKSSEDCVKYVRQLFDRWAASDSVADVAAEHDDGWILDDLRAIGENSDLMGTLESDVVDSIRDTFGTEFSGVLSVRLKLPDTESYVYPGEVEVLNEAMHYRWVEKRMRSYSEADDASGEGRGFITEEGGEVFGLSDSPLQRYKGKMAEKFPNLVVDKSWQQRPLTSEAAVAVSSGVPLLENFVQILGDDTTAYYVPYVPEPTVEQAVALYELAMKAADNSGAVVSVIEDAASNPANPLFDDFKIHYVATYTPGNKRKFIEEEPCADPERTRLVQEAHTELLQSAIFTSDRDDGLPLFPSPPYGRLSDGGDSDQGSRYLRVEDHTAVITGILTSWYFQSTFRYQSTDEDRDDHGTTDHRTEATSITLSSNGRIDPDWLLGQYVPRLISEQRSAFENGNELPESLLTRQYVQMHALARAGVLGDSSSDDPRTTPIDTTAMSDTIDINNRDDRLAQFIDNHPALAEDEERRAAFLLGALIGRVAAYQNQSGLSRTVIRQHPIDAMTRRRVSTTLSKVLEKNAHYSSDNDSAGMLMNDRYITRLNDIVNRHSPSEWSISTDDLRMHYGLGLTYGKNDTSIDDKDAADMEEEAAIETQADN</sequence>
<organism evidence="2 3">
    <name type="scientific">Halococcus thailandensis JCM 13552</name>
    <dbReference type="NCBI Taxonomy" id="1227457"/>
    <lineage>
        <taxon>Archaea</taxon>
        <taxon>Methanobacteriati</taxon>
        <taxon>Methanobacteriota</taxon>
        <taxon>Stenosarchaea group</taxon>
        <taxon>Halobacteria</taxon>
        <taxon>Halobacteriales</taxon>
        <taxon>Halococcaceae</taxon>
        <taxon>Halococcus</taxon>
    </lineage>
</organism>
<feature type="region of interest" description="Disordered" evidence="1">
    <location>
        <begin position="711"/>
        <end position="733"/>
    </location>
</feature>
<evidence type="ECO:0000313" key="2">
    <source>
        <dbReference type="EMBL" id="EMA56841.1"/>
    </source>
</evidence>
<name>M0NG55_9EURY</name>
<evidence type="ECO:0000256" key="1">
    <source>
        <dbReference type="SAM" id="MobiDB-lite"/>
    </source>
</evidence>
<dbReference type="InterPro" id="IPR013389">
    <property type="entry name" value="CRISPR-assoc_prot_Cas8b"/>
</dbReference>
<dbReference type="OrthoDB" id="193050at2157"/>
<dbReference type="eggNOG" id="arCOG05124">
    <property type="taxonomic scope" value="Archaea"/>
</dbReference>
<comment type="caution">
    <text evidence="2">The sequence shown here is derived from an EMBL/GenBank/DDBJ whole genome shotgun (WGS) entry which is preliminary data.</text>
</comment>
<gene>
    <name evidence="2" type="ORF">C451_00515</name>
</gene>
<dbReference type="PATRIC" id="fig|1227457.3.peg.87"/>
<evidence type="ECO:0000313" key="3">
    <source>
        <dbReference type="Proteomes" id="UP000011680"/>
    </source>
</evidence>
<protein>
    <submittedName>
        <fullName evidence="2">CRISPR-associated protein, Csh1 family</fullName>
    </submittedName>
</protein>
<reference evidence="2 3" key="1">
    <citation type="journal article" date="2014" name="PLoS Genet.">
        <title>Phylogenetically driven sequencing of extremely halophilic archaea reveals strategies for static and dynamic osmo-response.</title>
        <authorList>
            <person name="Becker E.A."/>
            <person name="Seitzer P.M."/>
            <person name="Tritt A."/>
            <person name="Larsen D."/>
            <person name="Krusor M."/>
            <person name="Yao A.I."/>
            <person name="Wu D."/>
            <person name="Madern D."/>
            <person name="Eisen J.A."/>
            <person name="Darling A.E."/>
            <person name="Facciotti M.T."/>
        </authorList>
    </citation>
    <scope>NUCLEOTIDE SEQUENCE [LARGE SCALE GENOMIC DNA]</scope>
    <source>
        <strain evidence="2 3">JCM 13552</strain>
    </source>
</reference>
<proteinExistence type="predicted"/>
<dbReference type="Pfam" id="PF09484">
    <property type="entry name" value="Cas_TM1802"/>
    <property type="match status" value="1"/>
</dbReference>
<dbReference type="RefSeq" id="WP_007736473.1">
    <property type="nucleotide sequence ID" value="NZ_AOMF01000015.1"/>
</dbReference>
<dbReference type="Proteomes" id="UP000011680">
    <property type="component" value="Unassembled WGS sequence"/>
</dbReference>